<feature type="compositionally biased region" description="Polar residues" evidence="1">
    <location>
        <begin position="147"/>
        <end position="159"/>
    </location>
</feature>
<organism evidence="3 4">
    <name type="scientific">Actinokineospora soli</name>
    <dbReference type="NCBI Taxonomy" id="1048753"/>
    <lineage>
        <taxon>Bacteria</taxon>
        <taxon>Bacillati</taxon>
        <taxon>Actinomycetota</taxon>
        <taxon>Actinomycetes</taxon>
        <taxon>Pseudonocardiales</taxon>
        <taxon>Pseudonocardiaceae</taxon>
        <taxon>Actinokineospora</taxon>
    </lineage>
</organism>
<feature type="compositionally biased region" description="Low complexity" evidence="1">
    <location>
        <begin position="130"/>
        <end position="143"/>
    </location>
</feature>
<keyword evidence="2" id="KW-0812">Transmembrane</keyword>
<comment type="caution">
    <text evidence="3">The sequence shown here is derived from an EMBL/GenBank/DDBJ whole genome shotgun (WGS) entry which is preliminary data.</text>
</comment>
<proteinExistence type="predicted"/>
<accession>A0ABW2TLD9</accession>
<feature type="region of interest" description="Disordered" evidence="1">
    <location>
        <begin position="112"/>
        <end position="190"/>
    </location>
</feature>
<keyword evidence="4" id="KW-1185">Reference proteome</keyword>
<gene>
    <name evidence="3" type="ORF">ACFQV2_12145</name>
</gene>
<protein>
    <submittedName>
        <fullName evidence="3">Uncharacterized protein</fullName>
    </submittedName>
</protein>
<evidence type="ECO:0000256" key="2">
    <source>
        <dbReference type="SAM" id="Phobius"/>
    </source>
</evidence>
<dbReference type="EMBL" id="JBHTEY010000004">
    <property type="protein sequence ID" value="MFC7614179.1"/>
    <property type="molecule type" value="Genomic_DNA"/>
</dbReference>
<keyword evidence="2" id="KW-0472">Membrane</keyword>
<reference evidence="4" key="1">
    <citation type="journal article" date="2019" name="Int. J. Syst. Evol. Microbiol.">
        <title>The Global Catalogue of Microorganisms (GCM) 10K type strain sequencing project: providing services to taxonomists for standard genome sequencing and annotation.</title>
        <authorList>
            <consortium name="The Broad Institute Genomics Platform"/>
            <consortium name="The Broad Institute Genome Sequencing Center for Infectious Disease"/>
            <person name="Wu L."/>
            <person name="Ma J."/>
        </authorList>
    </citation>
    <scope>NUCLEOTIDE SEQUENCE [LARGE SCALE GENOMIC DNA]</scope>
    <source>
        <strain evidence="4">JCM 17695</strain>
    </source>
</reference>
<feature type="compositionally biased region" description="Low complexity" evidence="1">
    <location>
        <begin position="160"/>
        <end position="190"/>
    </location>
</feature>
<evidence type="ECO:0000256" key="1">
    <source>
        <dbReference type="SAM" id="MobiDB-lite"/>
    </source>
</evidence>
<name>A0ABW2TLD9_9PSEU</name>
<evidence type="ECO:0000313" key="4">
    <source>
        <dbReference type="Proteomes" id="UP001596512"/>
    </source>
</evidence>
<keyword evidence="2" id="KW-1133">Transmembrane helix</keyword>
<sequence>MDDWPTQPIPRVRDTTPPATGHGHGHGHGHGPAAPASSRVRTFLAVLLAPFALAALIGFVVLFPTGDAPSVSSAGLTPVDGTVTAAQAGPCAAGDTGGSECLSLTVRLDDGPAAAARSAPPSPSSRPRRGSPSATTSCSPTAAVNRSAGSPTRSWTSSAGRRCWSWPPRSRSRWSRSAGGRGSRPWARSA</sequence>
<feature type="region of interest" description="Disordered" evidence="1">
    <location>
        <begin position="1"/>
        <end position="36"/>
    </location>
</feature>
<dbReference type="Proteomes" id="UP001596512">
    <property type="component" value="Unassembled WGS sequence"/>
</dbReference>
<evidence type="ECO:0000313" key="3">
    <source>
        <dbReference type="EMBL" id="MFC7614179.1"/>
    </source>
</evidence>
<feature type="transmembrane region" description="Helical" evidence="2">
    <location>
        <begin position="43"/>
        <end position="63"/>
    </location>
</feature>